<evidence type="ECO:0000256" key="3">
    <source>
        <dbReference type="ARBA" id="ARBA00009196"/>
    </source>
</evidence>
<evidence type="ECO:0000256" key="19">
    <source>
        <dbReference type="ARBA" id="ARBA00057025"/>
    </source>
</evidence>
<feature type="domain" description="RIO kinase" evidence="24">
    <location>
        <begin position="239"/>
        <end position="476"/>
    </location>
</feature>
<dbReference type="GO" id="GO:0005737">
    <property type="term" value="C:cytoplasm"/>
    <property type="evidence" value="ECO:0007669"/>
    <property type="project" value="UniProtKB-SubCell"/>
</dbReference>
<comment type="catalytic activity">
    <reaction evidence="18">
        <text>ATP + H2O = ADP + phosphate + H(+)</text>
        <dbReference type="Rhea" id="RHEA:13065"/>
        <dbReference type="ChEBI" id="CHEBI:15377"/>
        <dbReference type="ChEBI" id="CHEBI:15378"/>
        <dbReference type="ChEBI" id="CHEBI:30616"/>
        <dbReference type="ChEBI" id="CHEBI:43474"/>
        <dbReference type="ChEBI" id="CHEBI:456216"/>
    </reaction>
</comment>
<dbReference type="InterPro" id="IPR022677">
    <property type="entry name" value="NMT_C"/>
</dbReference>
<evidence type="ECO:0000256" key="12">
    <source>
        <dbReference type="ARBA" id="ARBA00022801"/>
    </source>
</evidence>
<evidence type="ECO:0000256" key="17">
    <source>
        <dbReference type="ARBA" id="ARBA00048679"/>
    </source>
</evidence>
<name>A0A6G0ZMP7_APHCR</name>
<comment type="catalytic activity">
    <reaction evidence="17">
        <text>L-seryl-[protein] + ATP = O-phospho-L-seryl-[protein] + ADP + H(+)</text>
        <dbReference type="Rhea" id="RHEA:17989"/>
        <dbReference type="Rhea" id="RHEA-COMP:9863"/>
        <dbReference type="Rhea" id="RHEA-COMP:11604"/>
        <dbReference type="ChEBI" id="CHEBI:15378"/>
        <dbReference type="ChEBI" id="CHEBI:29999"/>
        <dbReference type="ChEBI" id="CHEBI:30616"/>
        <dbReference type="ChEBI" id="CHEBI:83421"/>
        <dbReference type="ChEBI" id="CHEBI:456216"/>
        <dbReference type="EC" id="2.7.11.1"/>
    </reaction>
</comment>
<keyword evidence="8 21" id="KW-0808">Transferase</keyword>
<dbReference type="InterPro" id="IPR022676">
    <property type="entry name" value="NMT_N"/>
</dbReference>
<dbReference type="FunFam" id="1.10.510.10:FF:000232">
    <property type="entry name" value="Serine/threonine-protein kinase RIO1"/>
    <property type="match status" value="1"/>
</dbReference>
<evidence type="ECO:0000256" key="15">
    <source>
        <dbReference type="ARBA" id="ARBA00023315"/>
    </source>
</evidence>
<feature type="compositionally biased region" description="Polar residues" evidence="23">
    <location>
        <begin position="670"/>
        <end position="683"/>
    </location>
</feature>
<dbReference type="PROSITE" id="PS00976">
    <property type="entry name" value="NMT_2"/>
    <property type="match status" value="1"/>
</dbReference>
<protein>
    <recommendedName>
        <fullName evidence="21">Glycylpeptide N-tetradecanoyltransferase</fullName>
        <ecNumber evidence="21">2.3.1.97</ecNumber>
    </recommendedName>
</protein>
<evidence type="ECO:0000313" key="25">
    <source>
        <dbReference type="EMBL" id="KAF0772743.1"/>
    </source>
</evidence>
<dbReference type="FunFam" id="3.30.200.20:FF:000148">
    <property type="entry name" value="Serine/threonine-protein kinase RIO1"/>
    <property type="match status" value="1"/>
</dbReference>
<keyword evidence="12" id="KW-0378">Hydrolase</keyword>
<comment type="similarity">
    <text evidence="4 22">Belongs to the NMT family.</text>
</comment>
<dbReference type="EC" id="2.3.1.97" evidence="21"/>
<dbReference type="OrthoDB" id="205248at2759"/>
<organism evidence="25 26">
    <name type="scientific">Aphis craccivora</name>
    <name type="common">Cowpea aphid</name>
    <dbReference type="NCBI Taxonomy" id="307492"/>
    <lineage>
        <taxon>Eukaryota</taxon>
        <taxon>Metazoa</taxon>
        <taxon>Ecdysozoa</taxon>
        <taxon>Arthropoda</taxon>
        <taxon>Hexapoda</taxon>
        <taxon>Insecta</taxon>
        <taxon>Pterygota</taxon>
        <taxon>Neoptera</taxon>
        <taxon>Paraneoptera</taxon>
        <taxon>Hemiptera</taxon>
        <taxon>Sternorrhyncha</taxon>
        <taxon>Aphidomorpha</taxon>
        <taxon>Aphidoidea</taxon>
        <taxon>Aphididae</taxon>
        <taxon>Aphidini</taxon>
        <taxon>Aphis</taxon>
        <taxon>Aphis</taxon>
    </lineage>
</organism>
<dbReference type="InterPro" id="IPR000903">
    <property type="entry name" value="NMT"/>
</dbReference>
<dbReference type="GO" id="GO:0005524">
    <property type="term" value="F:ATP binding"/>
    <property type="evidence" value="ECO:0007669"/>
    <property type="project" value="UniProtKB-KW"/>
</dbReference>
<comment type="cofactor">
    <cofactor evidence="1">
        <name>Mg(2+)</name>
        <dbReference type="ChEBI" id="CHEBI:18420"/>
    </cofactor>
</comment>
<dbReference type="AlphaFoldDB" id="A0A6G0ZMP7"/>
<evidence type="ECO:0000313" key="26">
    <source>
        <dbReference type="Proteomes" id="UP000478052"/>
    </source>
</evidence>
<feature type="compositionally biased region" description="Basic and acidic residues" evidence="23">
    <location>
        <begin position="578"/>
        <end position="590"/>
    </location>
</feature>
<evidence type="ECO:0000256" key="10">
    <source>
        <dbReference type="ARBA" id="ARBA00022741"/>
    </source>
</evidence>
<dbReference type="InterPro" id="IPR018935">
    <property type="entry name" value="RIO_kinase_CS"/>
</dbReference>
<evidence type="ECO:0000256" key="23">
    <source>
        <dbReference type="SAM" id="MobiDB-lite"/>
    </source>
</evidence>
<dbReference type="Gene3D" id="1.10.510.10">
    <property type="entry name" value="Transferase(Phosphotransferase) domain 1"/>
    <property type="match status" value="1"/>
</dbReference>
<dbReference type="Pfam" id="PF01233">
    <property type="entry name" value="NMT"/>
    <property type="match status" value="1"/>
</dbReference>
<keyword evidence="7" id="KW-0723">Serine/threonine-protein kinase</keyword>
<evidence type="ECO:0000256" key="13">
    <source>
        <dbReference type="ARBA" id="ARBA00022840"/>
    </source>
</evidence>
<dbReference type="InterPro" id="IPR000687">
    <property type="entry name" value="RIO_kinase"/>
</dbReference>
<dbReference type="InterPro" id="IPR016181">
    <property type="entry name" value="Acyl_CoA_acyltransferase"/>
</dbReference>
<dbReference type="PANTHER" id="PTHR11377">
    <property type="entry name" value="N-MYRISTOYL TRANSFERASE"/>
    <property type="match status" value="1"/>
</dbReference>
<evidence type="ECO:0000256" key="7">
    <source>
        <dbReference type="ARBA" id="ARBA00022527"/>
    </source>
</evidence>
<dbReference type="Gene3D" id="3.30.200.20">
    <property type="entry name" value="Phosphorylase Kinase, domain 1"/>
    <property type="match status" value="1"/>
</dbReference>
<keyword evidence="15 21" id="KW-0012">Acyltransferase</keyword>
<dbReference type="InterPro" id="IPR022678">
    <property type="entry name" value="NMT_CS"/>
</dbReference>
<evidence type="ECO:0000256" key="18">
    <source>
        <dbReference type="ARBA" id="ARBA00049360"/>
    </source>
</evidence>
<keyword evidence="14" id="KW-0460">Magnesium</keyword>
<feature type="region of interest" description="Disordered" evidence="23">
    <location>
        <begin position="655"/>
        <end position="683"/>
    </location>
</feature>
<keyword evidence="9" id="KW-0479">Metal-binding</keyword>
<keyword evidence="13" id="KW-0067">ATP-binding</keyword>
<dbReference type="SUPFAM" id="SSF56112">
    <property type="entry name" value="Protein kinase-like (PK-like)"/>
    <property type="match status" value="1"/>
</dbReference>
<comment type="catalytic activity">
    <reaction evidence="21">
        <text>N-terminal glycyl-[protein] + tetradecanoyl-CoA = N-tetradecanoylglycyl-[protein] + CoA + H(+)</text>
        <dbReference type="Rhea" id="RHEA:15521"/>
        <dbReference type="Rhea" id="RHEA-COMP:12666"/>
        <dbReference type="Rhea" id="RHEA-COMP:12667"/>
        <dbReference type="ChEBI" id="CHEBI:15378"/>
        <dbReference type="ChEBI" id="CHEBI:57287"/>
        <dbReference type="ChEBI" id="CHEBI:57385"/>
        <dbReference type="ChEBI" id="CHEBI:64723"/>
        <dbReference type="ChEBI" id="CHEBI:133050"/>
        <dbReference type="EC" id="2.3.1.97"/>
    </reaction>
</comment>
<dbReference type="Proteomes" id="UP000478052">
    <property type="component" value="Unassembled WGS sequence"/>
</dbReference>
<evidence type="ECO:0000256" key="6">
    <source>
        <dbReference type="ARBA" id="ARBA00022517"/>
    </source>
</evidence>
<evidence type="ECO:0000256" key="11">
    <source>
        <dbReference type="ARBA" id="ARBA00022777"/>
    </source>
</evidence>
<sequence>MHQFSDAEDDDSPLTRNLNSYWIVLGTKQDSMHICMLNVLCIQNWLVGFSFEVTAHILLHNLPCDLLEVALHSKSRDIFDLCAEERSDECRNTRSHIYNFLFFEHNLHYKLVIKNNEDISKLFGEMTFNNNGRKLVNDQNTYDTDYSDDSSDDETLFDNGCYSRKGANEIKAQIQSTTPNQQNKNIKVSDYQPSENLFKKYLDKVNTDPYEGPVLTHEASNKLMESYKKADAMRFRNKDKCDRATAEQVMDPRTRMILFKLLNRGMIGQIDGCISTGKEANVYHSTSTDGDKHYAIKVFKTSILVFKDRDRYVTGEFRFRHGYCRHNPRKMVRLWAEKEMRNLARMYAAGLPVPQPILLRSHVLLMSFIGKDGWPAPKLKDARLTSSKACQLYRDCLIIMWKLYNICKLVHADLSEFNLLYNDGEIVMIDVSQAVEHEHPYALEFLRKDCTNITEFFRHHDVDTLTIKCLFDFLTDPTITLDNMETCLDRLQVNMANSNPLTNEEIVEQEVFKNAYIPKNLNEVVDFERDISLVKSGQTSEDLIYQKIVGLKDDLSGPQNTPAILEDDDESDDTNSASEKENTDSDEKSKFTNSARPKNEDAESKRLRKKQVKDEKADKRKKRKNNTMQKKIIIIHAFETPKIPNEQQANIEVTKTKKKRNRNRKNNVKAEQSTQNGTVEETTLPSTISIQDIQKAMEVFSLQQRAAKTPAEALHKQYRFWYTQPVPKMTEKIVSDGPIEEDKTIDQIRKEPFTLPDGFQWDTLSLDDPLVLKELALQPPGWLKEWHVGVRVIKSNKLVGFISAIPALLKVYNKSQKMVEINFLCVHKKLRSKRVAPVLIREITRRVNQMGIFQAVYTAGIVLPKPIGTCRYWHRSLNPKKLIEVKFSHLSRNMTMQRTLKLHKLPDSTRTPGFRKLTEKDLPQARKLLTSYMKTFNLSPTFSDEEFKHWFLPQEGIIDAYVVENDNKITDLVSFYTLPSTIMHHPTYRTLKAAYSFYNVSTKTPWVDLMQDALISARDANFDVFNALDLMDNKAFLEPLKFGVGDGNLQYYLYNWKCPEIQSDKIGLILQ</sequence>
<dbReference type="InterPro" id="IPR018934">
    <property type="entry name" value="RIO_dom"/>
</dbReference>
<reference evidence="25 26" key="1">
    <citation type="submission" date="2019-08" db="EMBL/GenBank/DDBJ databases">
        <title>Whole genome of Aphis craccivora.</title>
        <authorList>
            <person name="Voronova N.V."/>
            <person name="Shulinski R.S."/>
            <person name="Bandarenka Y.V."/>
            <person name="Zhorov D.G."/>
            <person name="Warner D."/>
        </authorList>
    </citation>
    <scope>NUCLEOTIDE SEQUENCE [LARGE SCALE GENOMIC DNA]</scope>
    <source>
        <strain evidence="25">180601</strain>
        <tissue evidence="25">Whole Body</tissue>
    </source>
</reference>
<evidence type="ECO:0000259" key="24">
    <source>
        <dbReference type="SMART" id="SM00090"/>
    </source>
</evidence>
<proteinExistence type="inferred from homology"/>
<dbReference type="GO" id="GO:0042254">
    <property type="term" value="P:ribosome biogenesis"/>
    <property type="evidence" value="ECO:0007669"/>
    <property type="project" value="UniProtKB-KW"/>
</dbReference>
<comment type="function">
    <text evidence="19">Involved in the final steps of cytoplasmic maturation of the 40S ribosomal subunit. Involved in processing of 18S-E pre-rRNA to the mature 18S rRNA. Required for the recycling of NOB1 and PNO1 from the late 40S precursor. The association with the very late 40S subunit intermediate may involve a translation-like checkpoint point cycle preceeding the binding to the 60S ribosomal subunit. Despite the protein kinase domain is proposed to act predominantly as an ATPase. The catalytic activity regulates its dynamic association with the 40S subunit. In addition to its role in ribosomal biogenesis acts as an adapter protein by recruiting NCL/nucleolin the to PRMT5 complex for its symmetrical methylation.</text>
</comment>
<keyword evidence="10" id="KW-0547">Nucleotide-binding</keyword>
<dbReference type="GO" id="GO:0004674">
    <property type="term" value="F:protein serine/threonine kinase activity"/>
    <property type="evidence" value="ECO:0007669"/>
    <property type="project" value="UniProtKB-KW"/>
</dbReference>
<dbReference type="InterPro" id="IPR011009">
    <property type="entry name" value="Kinase-like_dom_sf"/>
</dbReference>
<evidence type="ECO:0000256" key="14">
    <source>
        <dbReference type="ARBA" id="ARBA00022842"/>
    </source>
</evidence>
<comment type="subcellular location">
    <subcellularLocation>
        <location evidence="2">Cytoplasm</location>
    </subcellularLocation>
</comment>
<dbReference type="SUPFAM" id="SSF55729">
    <property type="entry name" value="Acyl-CoA N-acyltransferases (Nat)"/>
    <property type="match status" value="2"/>
</dbReference>
<dbReference type="FunFam" id="3.40.630.170:FF:000005">
    <property type="entry name" value="Glycylpeptide N-tetradecanoyltransferase"/>
    <property type="match status" value="1"/>
</dbReference>
<dbReference type="PROSITE" id="PS00975">
    <property type="entry name" value="NMT_1"/>
    <property type="match status" value="1"/>
</dbReference>
<dbReference type="Pfam" id="PF01163">
    <property type="entry name" value="RIO1"/>
    <property type="match status" value="1"/>
</dbReference>
<accession>A0A6G0ZMP7</accession>
<evidence type="ECO:0000256" key="9">
    <source>
        <dbReference type="ARBA" id="ARBA00022723"/>
    </source>
</evidence>
<dbReference type="EMBL" id="VUJU01000139">
    <property type="protein sequence ID" value="KAF0772743.1"/>
    <property type="molecule type" value="Genomic_DNA"/>
</dbReference>
<evidence type="ECO:0000256" key="4">
    <source>
        <dbReference type="ARBA" id="ARBA00009469"/>
    </source>
</evidence>
<gene>
    <name evidence="25" type="ORF">FWK35_00000706</name>
</gene>
<evidence type="ECO:0000256" key="20">
    <source>
        <dbReference type="ARBA" id="ARBA00063876"/>
    </source>
</evidence>
<evidence type="ECO:0000256" key="2">
    <source>
        <dbReference type="ARBA" id="ARBA00004496"/>
    </source>
</evidence>
<dbReference type="GO" id="GO:0046872">
    <property type="term" value="F:metal ion binding"/>
    <property type="evidence" value="ECO:0007669"/>
    <property type="project" value="UniProtKB-KW"/>
</dbReference>
<dbReference type="CDD" id="cd05147">
    <property type="entry name" value="RIO1_euk"/>
    <property type="match status" value="1"/>
</dbReference>
<evidence type="ECO:0000256" key="21">
    <source>
        <dbReference type="RuleBase" id="RU000586"/>
    </source>
</evidence>
<comment type="catalytic activity">
    <reaction evidence="16">
        <text>L-threonyl-[protein] + ATP = O-phospho-L-threonyl-[protein] + ADP + H(+)</text>
        <dbReference type="Rhea" id="RHEA:46608"/>
        <dbReference type="Rhea" id="RHEA-COMP:11060"/>
        <dbReference type="Rhea" id="RHEA-COMP:11605"/>
        <dbReference type="ChEBI" id="CHEBI:15378"/>
        <dbReference type="ChEBI" id="CHEBI:30013"/>
        <dbReference type="ChEBI" id="CHEBI:30616"/>
        <dbReference type="ChEBI" id="CHEBI:61977"/>
        <dbReference type="ChEBI" id="CHEBI:456216"/>
        <dbReference type="EC" id="2.7.11.1"/>
    </reaction>
</comment>
<dbReference type="Gene3D" id="3.40.630.170">
    <property type="match status" value="1"/>
</dbReference>
<dbReference type="GO" id="GO:0004379">
    <property type="term" value="F:glycylpeptide N-tetradecanoyltransferase activity"/>
    <property type="evidence" value="ECO:0007669"/>
    <property type="project" value="UniProtKB-EC"/>
</dbReference>
<keyword evidence="6" id="KW-0690">Ribosome biogenesis</keyword>
<dbReference type="Pfam" id="PF02799">
    <property type="entry name" value="NMT_C"/>
    <property type="match status" value="1"/>
</dbReference>
<comment type="subunit">
    <text evidence="20">Associates with the precursor of the 40S ribosome subunit. Interacts (via its N-terminus) with PRMT5 (via its N-terminus). Interacts with WDR77. Found in a PRMT5 complex composed of PRMT5, WDR77 and RIOK1. Interacts (via its C-terminus) with NCL; this interaction targets NCL for PRTM5 methylation.</text>
</comment>
<keyword evidence="26" id="KW-1185">Reference proteome</keyword>
<dbReference type="PROSITE" id="PS01245">
    <property type="entry name" value="RIO1"/>
    <property type="match status" value="1"/>
</dbReference>
<keyword evidence="5" id="KW-0963">Cytoplasm</keyword>
<evidence type="ECO:0000256" key="8">
    <source>
        <dbReference type="ARBA" id="ARBA00022679"/>
    </source>
</evidence>
<keyword evidence="11" id="KW-0418">Kinase</keyword>
<evidence type="ECO:0000256" key="22">
    <source>
        <dbReference type="RuleBase" id="RU004178"/>
    </source>
</evidence>
<evidence type="ECO:0000256" key="5">
    <source>
        <dbReference type="ARBA" id="ARBA00022490"/>
    </source>
</evidence>
<dbReference type="PANTHER" id="PTHR11377:SF5">
    <property type="entry name" value="GLYCYLPEPTIDE N-TETRADECANOYLTRANSFERASE"/>
    <property type="match status" value="1"/>
</dbReference>
<evidence type="ECO:0000256" key="16">
    <source>
        <dbReference type="ARBA" id="ARBA00047899"/>
    </source>
</evidence>
<dbReference type="SMART" id="SM00090">
    <property type="entry name" value="RIO"/>
    <property type="match status" value="1"/>
</dbReference>
<comment type="caution">
    <text evidence="25">The sequence shown here is derived from an EMBL/GenBank/DDBJ whole genome shotgun (WGS) entry which is preliminary data.</text>
</comment>
<feature type="region of interest" description="Disordered" evidence="23">
    <location>
        <begin position="556"/>
        <end position="630"/>
    </location>
</feature>
<evidence type="ECO:0000256" key="1">
    <source>
        <dbReference type="ARBA" id="ARBA00001946"/>
    </source>
</evidence>
<comment type="function">
    <text evidence="21">Adds a myristoyl group to the N-terminal glycine residue of certain cellular proteins.</text>
</comment>
<comment type="similarity">
    <text evidence="3">Belongs to the protein kinase superfamily. RIO-type Ser/Thr kinase family.</text>
</comment>
<dbReference type="GO" id="GO:0016787">
    <property type="term" value="F:hydrolase activity"/>
    <property type="evidence" value="ECO:0007669"/>
    <property type="project" value="UniProtKB-KW"/>
</dbReference>
<feature type="compositionally biased region" description="Basic residues" evidence="23">
    <location>
        <begin position="656"/>
        <end position="667"/>
    </location>
</feature>